<dbReference type="InterPro" id="IPR036388">
    <property type="entry name" value="WH-like_DNA-bd_sf"/>
</dbReference>
<dbReference type="InterPro" id="IPR007627">
    <property type="entry name" value="RNA_pol_sigma70_r2"/>
</dbReference>
<proteinExistence type="inferred from homology"/>
<evidence type="ECO:0000256" key="1">
    <source>
        <dbReference type="ARBA" id="ARBA00010641"/>
    </source>
</evidence>
<dbReference type="InterPro" id="IPR052704">
    <property type="entry name" value="ECF_Sigma-70_Domain"/>
</dbReference>
<dbReference type="SUPFAM" id="SSF88659">
    <property type="entry name" value="Sigma3 and sigma4 domains of RNA polymerase sigma factors"/>
    <property type="match status" value="1"/>
</dbReference>
<evidence type="ECO:0000259" key="6">
    <source>
        <dbReference type="Pfam" id="PF04542"/>
    </source>
</evidence>
<dbReference type="InterPro" id="IPR013249">
    <property type="entry name" value="RNA_pol_sigma70_r4_t2"/>
</dbReference>
<gene>
    <name evidence="8" type="ORF">RM423_18280</name>
</gene>
<keyword evidence="3" id="KW-0805">Transcription regulation</keyword>
<dbReference type="SUPFAM" id="SSF54427">
    <property type="entry name" value="NTF2-like"/>
    <property type="match status" value="1"/>
</dbReference>
<keyword evidence="9" id="KW-1185">Reference proteome</keyword>
<feature type="domain" description="RNA polymerase sigma factor 70 region 4 type 2" evidence="7">
    <location>
        <begin position="114"/>
        <end position="164"/>
    </location>
</feature>
<evidence type="ECO:0000256" key="4">
    <source>
        <dbReference type="ARBA" id="ARBA00023082"/>
    </source>
</evidence>
<dbReference type="InterPro" id="IPR013325">
    <property type="entry name" value="RNA_pol_sigma_r2"/>
</dbReference>
<sequence length="295" mass="31095">MTSHDAAPLTQRFEQDRPRLQAMAYRMLGSQPEAEDAVQEAWLRLSRSDADQVANLSGWLTTVVSRICLDQLRSRGTRREAVLGDELTASLPAPRSDGGDPEHEAVLADSVGGALLVVLDALSPAERVAFVLHDLFAVPFDEVATVLGRSGDAAKQLASRARRRVRGAPGVERNPDRQRKVVAAFLAASRNGDFAGLLALLHPDAMLRADAAAVLAGAAAEVRGAAAVAETFSGRAQAARLALIDGAAGAAWLVGGQLKVVFNFTVVDGTVTAIELLADPAVLDELDVELLPSAR</sequence>
<reference evidence="9" key="1">
    <citation type="submission" date="2023-07" db="EMBL/GenBank/DDBJ databases">
        <title>30 novel species of actinomycetes from the DSMZ collection.</title>
        <authorList>
            <person name="Nouioui I."/>
        </authorList>
    </citation>
    <scope>NUCLEOTIDE SEQUENCE [LARGE SCALE GENOMIC DNA]</scope>
    <source>
        <strain evidence="9">DSM 44399</strain>
    </source>
</reference>
<dbReference type="EMBL" id="JAVREH010000035">
    <property type="protein sequence ID" value="MDT0263335.1"/>
    <property type="molecule type" value="Genomic_DNA"/>
</dbReference>
<dbReference type="Pfam" id="PF04542">
    <property type="entry name" value="Sigma70_r2"/>
    <property type="match status" value="1"/>
</dbReference>
<keyword evidence="4" id="KW-0731">Sigma factor</keyword>
<dbReference type="NCBIfam" id="TIGR02937">
    <property type="entry name" value="sigma70-ECF"/>
    <property type="match status" value="1"/>
</dbReference>
<comment type="caution">
    <text evidence="8">The sequence shown here is derived from an EMBL/GenBank/DDBJ whole genome shotgun (WGS) entry which is preliminary data.</text>
</comment>
<dbReference type="PANTHER" id="PTHR30173:SF43">
    <property type="entry name" value="ECF RNA POLYMERASE SIGMA FACTOR SIGI-RELATED"/>
    <property type="match status" value="1"/>
</dbReference>
<dbReference type="Gene3D" id="1.10.1740.10">
    <property type="match status" value="1"/>
</dbReference>
<dbReference type="PANTHER" id="PTHR30173">
    <property type="entry name" value="SIGMA 19 FACTOR"/>
    <property type="match status" value="1"/>
</dbReference>
<name>A0ABU2JEB0_9ACTN</name>
<dbReference type="Proteomes" id="UP001183176">
    <property type="component" value="Unassembled WGS sequence"/>
</dbReference>
<evidence type="ECO:0000256" key="2">
    <source>
        <dbReference type="ARBA" id="ARBA00011344"/>
    </source>
</evidence>
<dbReference type="Pfam" id="PF08281">
    <property type="entry name" value="Sigma70_r4_2"/>
    <property type="match status" value="1"/>
</dbReference>
<dbReference type="Gene3D" id="1.10.10.10">
    <property type="entry name" value="Winged helix-like DNA-binding domain superfamily/Winged helix DNA-binding domain"/>
    <property type="match status" value="1"/>
</dbReference>
<dbReference type="InterPro" id="IPR014284">
    <property type="entry name" value="RNA_pol_sigma-70_dom"/>
</dbReference>
<keyword evidence="5" id="KW-0804">Transcription</keyword>
<protein>
    <submittedName>
        <fullName evidence="8">Sigma-70 family RNA polymerase sigma factor</fullName>
    </submittedName>
</protein>
<evidence type="ECO:0000256" key="5">
    <source>
        <dbReference type="ARBA" id="ARBA00023163"/>
    </source>
</evidence>
<dbReference type="Gene3D" id="3.10.450.50">
    <property type="match status" value="1"/>
</dbReference>
<dbReference type="RefSeq" id="WP_311424482.1">
    <property type="nucleotide sequence ID" value="NZ_JAVREH010000035.1"/>
</dbReference>
<accession>A0ABU2JEB0</accession>
<evidence type="ECO:0000259" key="7">
    <source>
        <dbReference type="Pfam" id="PF08281"/>
    </source>
</evidence>
<dbReference type="SUPFAM" id="SSF88946">
    <property type="entry name" value="Sigma2 domain of RNA polymerase sigma factors"/>
    <property type="match status" value="1"/>
</dbReference>
<dbReference type="InterPro" id="IPR013324">
    <property type="entry name" value="RNA_pol_sigma_r3/r4-like"/>
</dbReference>
<comment type="subunit">
    <text evidence="2">Interacts transiently with the RNA polymerase catalytic core formed by RpoA, RpoB, RpoC and RpoZ (2 alpha, 1 beta, 1 beta' and 1 omega subunit) to form the RNA polymerase holoenzyme that can initiate transcription.</text>
</comment>
<comment type="similarity">
    <text evidence="1">Belongs to the sigma-70 factor family. ECF subfamily.</text>
</comment>
<organism evidence="8 9">
    <name type="scientific">Jatrophihabitans lederbergiae</name>
    <dbReference type="NCBI Taxonomy" id="3075547"/>
    <lineage>
        <taxon>Bacteria</taxon>
        <taxon>Bacillati</taxon>
        <taxon>Actinomycetota</taxon>
        <taxon>Actinomycetes</taxon>
        <taxon>Jatrophihabitantales</taxon>
        <taxon>Jatrophihabitantaceae</taxon>
        <taxon>Jatrophihabitans</taxon>
    </lineage>
</organism>
<evidence type="ECO:0000313" key="9">
    <source>
        <dbReference type="Proteomes" id="UP001183176"/>
    </source>
</evidence>
<evidence type="ECO:0000256" key="3">
    <source>
        <dbReference type="ARBA" id="ARBA00023015"/>
    </source>
</evidence>
<feature type="domain" description="RNA polymerase sigma-70 region 2" evidence="6">
    <location>
        <begin position="13"/>
        <end position="76"/>
    </location>
</feature>
<dbReference type="InterPro" id="IPR032710">
    <property type="entry name" value="NTF2-like_dom_sf"/>
</dbReference>
<evidence type="ECO:0000313" key="8">
    <source>
        <dbReference type="EMBL" id="MDT0263335.1"/>
    </source>
</evidence>